<feature type="transmembrane region" description="Helical" evidence="9">
    <location>
        <begin position="254"/>
        <end position="274"/>
    </location>
</feature>
<dbReference type="Pfam" id="PF04143">
    <property type="entry name" value="Sulf_transp"/>
    <property type="match status" value="1"/>
</dbReference>
<feature type="transmembrane region" description="Helical" evidence="9">
    <location>
        <begin position="56"/>
        <end position="77"/>
    </location>
</feature>
<evidence type="ECO:0000256" key="9">
    <source>
        <dbReference type="SAM" id="Phobius"/>
    </source>
</evidence>
<dbReference type="Pfam" id="PF20398">
    <property type="entry name" value="DUF6691"/>
    <property type="match status" value="1"/>
</dbReference>
<dbReference type="Proteomes" id="UP001295423">
    <property type="component" value="Unassembled WGS sequence"/>
</dbReference>
<evidence type="ECO:0000256" key="1">
    <source>
        <dbReference type="ARBA" id="ARBA00004429"/>
    </source>
</evidence>
<keyword evidence="3" id="KW-1003">Cell membrane</keyword>
<evidence type="ECO:0000256" key="7">
    <source>
        <dbReference type="ARBA" id="ARBA00023136"/>
    </source>
</evidence>
<comment type="subcellular location">
    <subcellularLocation>
        <location evidence="1">Cell inner membrane</location>
        <topology evidence="1">Multi-pass membrane protein</topology>
    </subcellularLocation>
</comment>
<gene>
    <name evidence="10" type="ORF">CYCCA115_LOCUS19942</name>
</gene>
<keyword evidence="6 9" id="KW-1133">Transmembrane helix</keyword>
<evidence type="ECO:0000256" key="5">
    <source>
        <dbReference type="ARBA" id="ARBA00022692"/>
    </source>
</evidence>
<comment type="caution">
    <text evidence="10">The sequence shown here is derived from an EMBL/GenBank/DDBJ whole genome shotgun (WGS) entry which is preliminary data.</text>
</comment>
<dbReference type="InterPro" id="IPR007272">
    <property type="entry name" value="Sulf_transp_TsuA/YedE"/>
</dbReference>
<keyword evidence="7 9" id="KW-0472">Membrane</keyword>
<dbReference type="InterPro" id="IPR046513">
    <property type="entry name" value="DUF6691"/>
</dbReference>
<feature type="transmembrane region" description="Helical" evidence="9">
    <location>
        <begin position="89"/>
        <end position="110"/>
    </location>
</feature>
<keyword evidence="2" id="KW-0813">Transport</keyword>
<dbReference type="PANTHER" id="PTHR30574:SF1">
    <property type="entry name" value="SULPHUR TRANSPORT DOMAIN-CONTAINING PROTEIN"/>
    <property type="match status" value="1"/>
</dbReference>
<protein>
    <recommendedName>
        <fullName evidence="12">Sulphur transport domain-containing protein</fullName>
    </recommendedName>
</protein>
<keyword evidence="5 9" id="KW-0812">Transmembrane</keyword>
<keyword evidence="4" id="KW-0997">Cell inner membrane</keyword>
<feature type="transmembrane region" description="Helical" evidence="9">
    <location>
        <begin position="294"/>
        <end position="318"/>
    </location>
</feature>
<proteinExistence type="predicted"/>
<feature type="transmembrane region" description="Helical" evidence="9">
    <location>
        <begin position="16"/>
        <end position="44"/>
    </location>
</feature>
<dbReference type="PANTHER" id="PTHR30574">
    <property type="entry name" value="INNER MEMBRANE PROTEIN YEDE"/>
    <property type="match status" value="1"/>
</dbReference>
<organism evidence="10 11">
    <name type="scientific">Cylindrotheca closterium</name>
    <dbReference type="NCBI Taxonomy" id="2856"/>
    <lineage>
        <taxon>Eukaryota</taxon>
        <taxon>Sar</taxon>
        <taxon>Stramenopiles</taxon>
        <taxon>Ochrophyta</taxon>
        <taxon>Bacillariophyta</taxon>
        <taxon>Bacillariophyceae</taxon>
        <taxon>Bacillariophycidae</taxon>
        <taxon>Bacillariales</taxon>
        <taxon>Bacillariaceae</taxon>
        <taxon>Cylindrotheca</taxon>
    </lineage>
</organism>
<feature type="transmembrane region" description="Helical" evidence="9">
    <location>
        <begin position="343"/>
        <end position="361"/>
    </location>
</feature>
<sequence>MVIAYFTPVTGASGGAILGVACGILLLYCGEVLGASSIVSSIGLHPRKAMTEPGSTWKLCLVSAFMLIGNTVLARYFTTDYRLIQDPSIPIVSNIGYLIGGFLVGFGTRLSNGCTTGHGFCGMARLSKRSIVAVVAFMVAGVATASLLDPKNSFASATSFLRTDKAPELFNQWVGLAVTLPMVLGTVYALHNLRKSYQGLVHEDNDASSTRASDDPNEDNGAAVKNAPDLEGGQTDQSEQRIVILDGVKKLKPAAVAGMIFSSALAIGGVVLPSKISGCLNVLLIAKGTWDPTLMALMMGGLSVSWISYQFVSGIGVIENSFAMERPKCSSDFELPKNQKIDILLTVGALCFGAGWALAGVCPGTGLFLAASGCTPVILFFWPLFFVGAFVAQAIDDRSWCINSCRR</sequence>
<name>A0AAD2G540_9STRA</name>
<feature type="transmembrane region" description="Helical" evidence="9">
    <location>
        <begin position="131"/>
        <end position="149"/>
    </location>
</feature>
<feature type="region of interest" description="Disordered" evidence="8">
    <location>
        <begin position="204"/>
        <end position="237"/>
    </location>
</feature>
<evidence type="ECO:0000256" key="8">
    <source>
        <dbReference type="SAM" id="MobiDB-lite"/>
    </source>
</evidence>
<evidence type="ECO:0000313" key="10">
    <source>
        <dbReference type="EMBL" id="CAJ1962963.1"/>
    </source>
</evidence>
<evidence type="ECO:0000256" key="2">
    <source>
        <dbReference type="ARBA" id="ARBA00022448"/>
    </source>
</evidence>
<evidence type="ECO:0008006" key="12">
    <source>
        <dbReference type="Google" id="ProtNLM"/>
    </source>
</evidence>
<accession>A0AAD2G540</accession>
<evidence type="ECO:0000256" key="6">
    <source>
        <dbReference type="ARBA" id="ARBA00022989"/>
    </source>
</evidence>
<evidence type="ECO:0000256" key="3">
    <source>
        <dbReference type="ARBA" id="ARBA00022475"/>
    </source>
</evidence>
<feature type="transmembrane region" description="Helical" evidence="9">
    <location>
        <begin position="367"/>
        <end position="392"/>
    </location>
</feature>
<dbReference type="AlphaFoldDB" id="A0AAD2G540"/>
<evidence type="ECO:0000313" key="11">
    <source>
        <dbReference type="Proteomes" id="UP001295423"/>
    </source>
</evidence>
<dbReference type="GO" id="GO:0005886">
    <property type="term" value="C:plasma membrane"/>
    <property type="evidence" value="ECO:0007669"/>
    <property type="project" value="UniProtKB-SubCell"/>
</dbReference>
<dbReference type="EMBL" id="CAKOGP040002125">
    <property type="protein sequence ID" value="CAJ1962963.1"/>
    <property type="molecule type" value="Genomic_DNA"/>
</dbReference>
<feature type="transmembrane region" description="Helical" evidence="9">
    <location>
        <begin position="169"/>
        <end position="190"/>
    </location>
</feature>
<evidence type="ECO:0000256" key="4">
    <source>
        <dbReference type="ARBA" id="ARBA00022519"/>
    </source>
</evidence>
<keyword evidence="11" id="KW-1185">Reference proteome</keyword>
<reference evidence="10" key="1">
    <citation type="submission" date="2023-08" db="EMBL/GenBank/DDBJ databases">
        <authorList>
            <person name="Audoor S."/>
            <person name="Bilcke G."/>
        </authorList>
    </citation>
    <scope>NUCLEOTIDE SEQUENCE</scope>
</reference>